<dbReference type="KEGG" id="cyz:C3B44_09350"/>
<sequence length="60" mass="6151">MVGLAPRGGGVDLIAYALSRHVVATDDAGEHAIVSNTKMIGFAIIAAVLIVGFVVTVFIL</sequence>
<comment type="caution">
    <text evidence="2">The sequence shown here is derived from an EMBL/GenBank/DDBJ whole genome shotgun (WGS) entry which is preliminary data.</text>
</comment>
<dbReference type="EMBL" id="QEEZ01000003">
    <property type="protein sequence ID" value="PWC02413.1"/>
    <property type="molecule type" value="Genomic_DNA"/>
</dbReference>
<keyword evidence="1" id="KW-1133">Transmembrane helix</keyword>
<evidence type="ECO:0000256" key="1">
    <source>
        <dbReference type="SAM" id="Phobius"/>
    </source>
</evidence>
<dbReference type="Proteomes" id="UP000244989">
    <property type="component" value="Unassembled WGS sequence"/>
</dbReference>
<evidence type="ECO:0000313" key="2">
    <source>
        <dbReference type="EMBL" id="PWC02413.1"/>
    </source>
</evidence>
<evidence type="ECO:0000313" key="3">
    <source>
        <dbReference type="Proteomes" id="UP000244989"/>
    </source>
</evidence>
<protein>
    <submittedName>
        <fullName evidence="2">Uncharacterized protein</fullName>
    </submittedName>
</protein>
<dbReference type="RefSeq" id="WP_108432141.1">
    <property type="nucleotide sequence ID" value="NZ_CP026947.1"/>
</dbReference>
<gene>
    <name evidence="2" type="ORF">DF222_01920</name>
</gene>
<accession>A0A2U1T8U0</accession>
<organism evidence="2 3">
    <name type="scientific">Corynebacterium yudongzhengii</name>
    <dbReference type="NCBI Taxonomy" id="2080740"/>
    <lineage>
        <taxon>Bacteria</taxon>
        <taxon>Bacillati</taxon>
        <taxon>Actinomycetota</taxon>
        <taxon>Actinomycetes</taxon>
        <taxon>Mycobacteriales</taxon>
        <taxon>Corynebacteriaceae</taxon>
        <taxon>Corynebacterium</taxon>
    </lineage>
</organism>
<keyword evidence="1" id="KW-0472">Membrane</keyword>
<reference evidence="3" key="1">
    <citation type="submission" date="2018-04" db="EMBL/GenBank/DDBJ databases">
        <authorList>
            <person name="Liu S."/>
            <person name="Wang Z."/>
            <person name="Li J."/>
        </authorList>
    </citation>
    <scope>NUCLEOTIDE SEQUENCE [LARGE SCALE GENOMIC DNA]</scope>
    <source>
        <strain evidence="3">2189</strain>
    </source>
</reference>
<name>A0A2U1T8U0_9CORY</name>
<keyword evidence="1" id="KW-0812">Transmembrane</keyword>
<keyword evidence="3" id="KW-1185">Reference proteome</keyword>
<dbReference type="AlphaFoldDB" id="A0A2U1T8U0"/>
<proteinExistence type="predicted"/>
<feature type="transmembrane region" description="Helical" evidence="1">
    <location>
        <begin position="39"/>
        <end position="59"/>
    </location>
</feature>